<proteinExistence type="predicted"/>
<dbReference type="OrthoDB" id="5487982at2"/>
<evidence type="ECO:0000313" key="4">
    <source>
        <dbReference type="Proteomes" id="UP000318995"/>
    </source>
</evidence>
<keyword evidence="3" id="KW-0547">Nucleotide-binding</keyword>
<reference evidence="3 4" key="1">
    <citation type="submission" date="2019-02" db="EMBL/GenBank/DDBJ databases">
        <title>Deep-cultivation of Planctomycetes and their phenomic and genomic characterization uncovers novel biology.</title>
        <authorList>
            <person name="Wiegand S."/>
            <person name="Jogler M."/>
            <person name="Boedeker C."/>
            <person name="Pinto D."/>
            <person name="Vollmers J."/>
            <person name="Rivas-Marin E."/>
            <person name="Kohn T."/>
            <person name="Peeters S.H."/>
            <person name="Heuer A."/>
            <person name="Rast P."/>
            <person name="Oberbeckmann S."/>
            <person name="Bunk B."/>
            <person name="Jeske O."/>
            <person name="Meyerdierks A."/>
            <person name="Storesund J.E."/>
            <person name="Kallscheuer N."/>
            <person name="Luecker S."/>
            <person name="Lage O.M."/>
            <person name="Pohl T."/>
            <person name="Merkel B.J."/>
            <person name="Hornburger P."/>
            <person name="Mueller R.-W."/>
            <person name="Bruemmer F."/>
            <person name="Labrenz M."/>
            <person name="Spormann A.M."/>
            <person name="Op Den Camp H."/>
            <person name="Overmann J."/>
            <person name="Amann R."/>
            <person name="Jetten M.S.M."/>
            <person name="Mascher T."/>
            <person name="Medema M.H."/>
            <person name="Devos D.P."/>
            <person name="Kaster A.-K."/>
            <person name="Ovreas L."/>
            <person name="Rohde M."/>
            <person name="Galperin M.Y."/>
            <person name="Jogler C."/>
        </authorList>
    </citation>
    <scope>NUCLEOTIDE SEQUENCE [LARGE SCALE GENOMIC DNA]</scope>
    <source>
        <strain evidence="3 4">Pla111</strain>
    </source>
</reference>
<evidence type="ECO:0000313" key="3">
    <source>
        <dbReference type="EMBL" id="TWT48545.1"/>
    </source>
</evidence>
<dbReference type="Pfam" id="PF12705">
    <property type="entry name" value="PDDEXK_1"/>
    <property type="match status" value="1"/>
</dbReference>
<keyword evidence="3" id="KW-0347">Helicase</keyword>
<dbReference type="EC" id="3.6.4.12" evidence="3"/>
<feature type="region of interest" description="Disordered" evidence="1">
    <location>
        <begin position="870"/>
        <end position="894"/>
    </location>
</feature>
<dbReference type="InterPro" id="IPR038726">
    <property type="entry name" value="PDDEXK_AddAB-type"/>
</dbReference>
<keyword evidence="3" id="KW-0067">ATP-binding</keyword>
<keyword evidence="4" id="KW-1185">Reference proteome</keyword>
<accession>A0A5C5WER4</accession>
<protein>
    <submittedName>
        <fullName evidence="3">ATP-dependent helicase/deoxyribonuclease subunit B</fullName>
        <ecNumber evidence="3">3.6.4.12</ecNumber>
    </submittedName>
</protein>
<dbReference type="InterPro" id="IPR011604">
    <property type="entry name" value="PDDEXK-like_dom_sf"/>
</dbReference>
<dbReference type="SUPFAM" id="SSF52540">
    <property type="entry name" value="P-loop containing nucleoside triphosphate hydrolases"/>
    <property type="match status" value="2"/>
</dbReference>
<feature type="domain" description="PD-(D/E)XK endonuclease-like" evidence="2">
    <location>
        <begin position="743"/>
        <end position="1059"/>
    </location>
</feature>
<comment type="caution">
    <text evidence="3">The sequence shown here is derived from an EMBL/GenBank/DDBJ whole genome shotgun (WGS) entry which is preliminary data.</text>
</comment>
<sequence length="1084" mass="117463">MPVELLHAAWPHVVASYATERYAAQLALPGPPFGPLGRAAWIAPNRHAARDARRRVVAAAGGAVWQPGVQTLDSLAAGVLRQGPPRRLSSSVARALAGSLIQRGLQAGRIEPLRPLADTPALAGWVVRRCRELRAKGVRPQAAASYLEPEEGEAGVALAWVYRAYAAELDRLELMDEAAIAAAATATLQDLPREQHARLVVVHLGADTVTETAAPLLQVIARAAAEVLVIIPQTGIRPTPDALELSLARLTKLFGQPVTSKDLGTGSPDKAAVPALAPVVHRFHAEEGRADTIPPHAAEPAELLRAKDALEVLAARNEQEETRRVVGRVKGWLQSTPDLLGDLSEVVIAIPTAAYAERLRGELLAAGVPAWLSTGPPLRRSAWTRLALELLRLDANDWAYDDVLQLLRRGDLHQLGPVSALRDAEKLIRRRAAPTGRVHLAVEADDQAAKPGLAPLALLTEVLDGLPTTATPCAWLAALEKATQRLGAKAAHHQGETARFEQSVRDALLRGAAEIETLARWGGTPPPSWRRSDFLAWLEVTAETQRLPPAPERQACVRVVSYAEAATLCVRRLVVVGLSEQALAGNATGDNPLGIDPAGLGLKELLARPTEAVLLSYAALDDKGQTLRPSPWVDDLEQLFPPGVLRRDHNLLGVVDADAGPVTARGWRLLATQDALAEGPAGRSDRRMLASLARHGGTAAEAAIAGLKIVRARAQGDTLGPVEGRLLTAEPLLSTRFGPDHLWSATQLERYAACPFQFFAHDVLEAEPADELRLATDPRRRGSRLHELLAKLHAAIEDGAATPEIFRAELDRLIAEVAHSGGLPEHQRALAAIERLQLAKWLEAYPDQSAKYLDRWRDLDEPLMPAMFEARFGPPRNQTDEPQDHDPHSKDTPLELELPGVGTVLVRGSIDRIDRGKTGGTTVFSVIDYKSSREMSVKEEHVRRGTQLQPILYALAAQQVLLSDSHTEPIAIAAGYWVIRKEKKQQVIWEPIAGLADLNQPLKANQAWKPKPSEAWEQAVQMVHERIAAIVQNVRSGDFGVRPADKKTCEYCDYRTACRVAQARAVGKLPDVEETDPRSHGSAS</sequence>
<dbReference type="InterPro" id="IPR027417">
    <property type="entry name" value="P-loop_NTPase"/>
</dbReference>
<name>A0A5C5WER4_9BACT</name>
<feature type="compositionally biased region" description="Basic and acidic residues" evidence="1">
    <location>
        <begin position="878"/>
        <end position="893"/>
    </location>
</feature>
<dbReference type="EMBL" id="SJPH01000001">
    <property type="protein sequence ID" value="TWT48545.1"/>
    <property type="molecule type" value="Genomic_DNA"/>
</dbReference>
<dbReference type="Gene3D" id="3.40.50.300">
    <property type="entry name" value="P-loop containing nucleotide triphosphate hydrolases"/>
    <property type="match status" value="1"/>
</dbReference>
<keyword evidence="3" id="KW-0378">Hydrolase</keyword>
<evidence type="ECO:0000256" key="1">
    <source>
        <dbReference type="SAM" id="MobiDB-lite"/>
    </source>
</evidence>
<dbReference type="RefSeq" id="WP_146570695.1">
    <property type="nucleotide sequence ID" value="NZ_SJPH01000001.1"/>
</dbReference>
<dbReference type="Gene3D" id="3.90.320.10">
    <property type="match status" value="1"/>
</dbReference>
<dbReference type="AlphaFoldDB" id="A0A5C5WER4"/>
<dbReference type="GO" id="GO:0016787">
    <property type="term" value="F:hydrolase activity"/>
    <property type="evidence" value="ECO:0007669"/>
    <property type="project" value="UniProtKB-KW"/>
</dbReference>
<dbReference type="Proteomes" id="UP000318995">
    <property type="component" value="Unassembled WGS sequence"/>
</dbReference>
<organism evidence="3 4">
    <name type="scientific">Botrimarina hoheduenensis</name>
    <dbReference type="NCBI Taxonomy" id="2528000"/>
    <lineage>
        <taxon>Bacteria</taxon>
        <taxon>Pseudomonadati</taxon>
        <taxon>Planctomycetota</taxon>
        <taxon>Planctomycetia</taxon>
        <taxon>Pirellulales</taxon>
        <taxon>Lacipirellulaceae</taxon>
        <taxon>Botrimarina</taxon>
    </lineage>
</organism>
<dbReference type="GO" id="GO:0003678">
    <property type="term" value="F:DNA helicase activity"/>
    <property type="evidence" value="ECO:0007669"/>
    <property type="project" value="UniProtKB-EC"/>
</dbReference>
<gene>
    <name evidence="3" type="primary">addB</name>
    <name evidence="3" type="ORF">Pla111_03170</name>
</gene>
<evidence type="ECO:0000259" key="2">
    <source>
        <dbReference type="Pfam" id="PF12705"/>
    </source>
</evidence>